<evidence type="ECO:0000256" key="6">
    <source>
        <dbReference type="ARBA" id="ARBA00022643"/>
    </source>
</evidence>
<keyword evidence="7 16" id="KW-0812">Transmembrane</keyword>
<dbReference type="SMART" id="SM00900">
    <property type="entry name" value="FMN_bind"/>
    <property type="match status" value="1"/>
</dbReference>
<comment type="subcellular location">
    <subcellularLocation>
        <location evidence="16">Cell membrane</location>
        <topology evidence="16">Single-pass membrane protein</topology>
    </subcellularLocation>
</comment>
<comment type="cofactor">
    <cofactor evidence="16 17">
        <name>FMN</name>
        <dbReference type="ChEBI" id="CHEBI:58210"/>
    </cofactor>
</comment>
<dbReference type="NCBIfam" id="NF003749">
    <property type="entry name" value="PRK05346.1-5"/>
    <property type="match status" value="1"/>
</dbReference>
<comment type="function">
    <text evidence="16">NQR complex catalyzes the reduction of ubiquinone-1 to ubiquinol by two successive reactions, coupled with the transport of Na(+) ions from the cytoplasm to the periplasm. NqrA to NqrE are probably involved in the second step, the conversion of ubisemiquinone to ubiquinol.</text>
</comment>
<keyword evidence="6 16" id="KW-0288">FMN</keyword>
<gene>
    <name evidence="16 20" type="primary">nqrC</name>
    <name evidence="20" type="ORF">NCTC13337_00796</name>
</gene>
<dbReference type="GO" id="GO:0016655">
    <property type="term" value="F:oxidoreductase activity, acting on NAD(P)H, quinone or similar compound as acceptor"/>
    <property type="evidence" value="ECO:0007669"/>
    <property type="project" value="UniProtKB-UniRule"/>
</dbReference>
<evidence type="ECO:0000256" key="15">
    <source>
        <dbReference type="ARBA" id="ARBA00023201"/>
    </source>
</evidence>
<keyword evidence="2 16" id="KW-1003">Cell membrane</keyword>
<keyword evidence="4 16" id="KW-0597">Phosphoprotein</keyword>
<dbReference type="PANTHER" id="PTHR37838">
    <property type="entry name" value="NA(+)-TRANSLOCATING NADH-QUINONE REDUCTASE SUBUNIT C"/>
    <property type="match status" value="1"/>
</dbReference>
<comment type="caution">
    <text evidence="16">Lacks conserved residue(s) required for the propagation of feature annotation.</text>
</comment>
<evidence type="ECO:0000256" key="3">
    <source>
        <dbReference type="ARBA" id="ARBA00022519"/>
    </source>
</evidence>
<evidence type="ECO:0000256" key="5">
    <source>
        <dbReference type="ARBA" id="ARBA00022630"/>
    </source>
</evidence>
<keyword evidence="8 16" id="KW-1278">Translocase</keyword>
<dbReference type="RefSeq" id="WP_072575748.1">
    <property type="nucleotide sequence ID" value="NZ_LWHB01000024.1"/>
</dbReference>
<feature type="domain" description="FMN-binding" evidence="19">
    <location>
        <begin position="146"/>
        <end position="244"/>
    </location>
</feature>
<keyword evidence="21" id="KW-1185">Reference proteome</keyword>
<evidence type="ECO:0000256" key="12">
    <source>
        <dbReference type="ARBA" id="ARBA00023065"/>
    </source>
</evidence>
<dbReference type="HAMAP" id="MF_00427">
    <property type="entry name" value="NqrC"/>
    <property type="match status" value="1"/>
</dbReference>
<evidence type="ECO:0000256" key="2">
    <source>
        <dbReference type="ARBA" id="ARBA00022475"/>
    </source>
</evidence>
<dbReference type="OrthoDB" id="9786835at2"/>
<evidence type="ECO:0000313" key="20">
    <source>
        <dbReference type="EMBL" id="SUO94532.1"/>
    </source>
</evidence>
<dbReference type="Proteomes" id="UP000254601">
    <property type="component" value="Unassembled WGS sequence"/>
</dbReference>
<dbReference type="GO" id="GO:0006814">
    <property type="term" value="P:sodium ion transport"/>
    <property type="evidence" value="ECO:0007669"/>
    <property type="project" value="UniProtKB-UniRule"/>
</dbReference>
<keyword evidence="18" id="KW-0732">Signal</keyword>
<keyword evidence="15 16" id="KW-0739">Sodium transport</keyword>
<keyword evidence="5 16" id="KW-0285">Flavoprotein</keyword>
<evidence type="ECO:0000256" key="4">
    <source>
        <dbReference type="ARBA" id="ARBA00022553"/>
    </source>
</evidence>
<organism evidence="20 21">
    <name type="scientific">Suttonella ornithocola</name>
    <dbReference type="NCBI Taxonomy" id="279832"/>
    <lineage>
        <taxon>Bacteria</taxon>
        <taxon>Pseudomonadati</taxon>
        <taxon>Pseudomonadota</taxon>
        <taxon>Gammaproteobacteria</taxon>
        <taxon>Cardiobacteriales</taxon>
        <taxon>Cardiobacteriaceae</taxon>
        <taxon>Suttonella</taxon>
    </lineage>
</organism>
<evidence type="ECO:0000256" key="14">
    <source>
        <dbReference type="ARBA" id="ARBA00023136"/>
    </source>
</evidence>
<dbReference type="GO" id="GO:0010181">
    <property type="term" value="F:FMN binding"/>
    <property type="evidence" value="ECO:0007669"/>
    <property type="project" value="UniProtKB-UniRule"/>
</dbReference>
<evidence type="ECO:0000256" key="8">
    <source>
        <dbReference type="ARBA" id="ARBA00022967"/>
    </source>
</evidence>
<dbReference type="InterPro" id="IPR010204">
    <property type="entry name" value="NqrC"/>
</dbReference>
<keyword evidence="12 16" id="KW-0406">Ion transport</keyword>
<dbReference type="EMBL" id="UHIC01000001">
    <property type="protein sequence ID" value="SUO94532.1"/>
    <property type="molecule type" value="Genomic_DNA"/>
</dbReference>
<accession>A0A380MQF3</accession>
<evidence type="ECO:0000256" key="9">
    <source>
        <dbReference type="ARBA" id="ARBA00022989"/>
    </source>
</evidence>
<evidence type="ECO:0000256" key="7">
    <source>
        <dbReference type="ARBA" id="ARBA00022692"/>
    </source>
</evidence>
<keyword evidence="1 16" id="KW-0813">Transport</keyword>
<feature type="signal peptide" evidence="18">
    <location>
        <begin position="1"/>
        <end position="30"/>
    </location>
</feature>
<comment type="catalytic activity">
    <reaction evidence="16 17">
        <text>a ubiquinone + n Na(+)(in) + NADH + H(+) = a ubiquinol + n Na(+)(out) + NAD(+)</text>
        <dbReference type="Rhea" id="RHEA:47748"/>
        <dbReference type="Rhea" id="RHEA-COMP:9565"/>
        <dbReference type="Rhea" id="RHEA-COMP:9566"/>
        <dbReference type="ChEBI" id="CHEBI:15378"/>
        <dbReference type="ChEBI" id="CHEBI:16389"/>
        <dbReference type="ChEBI" id="CHEBI:17976"/>
        <dbReference type="ChEBI" id="CHEBI:29101"/>
        <dbReference type="ChEBI" id="CHEBI:57540"/>
        <dbReference type="ChEBI" id="CHEBI:57945"/>
        <dbReference type="EC" id="7.2.1.1"/>
    </reaction>
</comment>
<evidence type="ECO:0000256" key="13">
    <source>
        <dbReference type="ARBA" id="ARBA00023075"/>
    </source>
</evidence>
<dbReference type="PIRSF" id="PIRSF009437">
    <property type="entry name" value="NQR-1_subunit_C"/>
    <property type="match status" value="1"/>
</dbReference>
<dbReference type="NCBIfam" id="TIGR01938">
    <property type="entry name" value="nqrC"/>
    <property type="match status" value="1"/>
</dbReference>
<evidence type="ECO:0000256" key="11">
    <source>
        <dbReference type="ARBA" id="ARBA00023053"/>
    </source>
</evidence>
<evidence type="ECO:0000256" key="1">
    <source>
        <dbReference type="ARBA" id="ARBA00022448"/>
    </source>
</evidence>
<dbReference type="GO" id="GO:0005886">
    <property type="term" value="C:plasma membrane"/>
    <property type="evidence" value="ECO:0007669"/>
    <property type="project" value="UniProtKB-SubCell"/>
</dbReference>
<dbReference type="PANTHER" id="PTHR37838:SF1">
    <property type="entry name" value="NA(+)-TRANSLOCATING NADH-QUINONE REDUCTASE SUBUNIT C"/>
    <property type="match status" value="1"/>
</dbReference>
<dbReference type="AlphaFoldDB" id="A0A380MQF3"/>
<evidence type="ECO:0000313" key="21">
    <source>
        <dbReference type="Proteomes" id="UP000254601"/>
    </source>
</evidence>
<comment type="subunit">
    <text evidence="16 17">Composed of six subunits; NqrA, NqrB, NqrC, NqrD, NqrE and NqrF.</text>
</comment>
<evidence type="ECO:0000256" key="17">
    <source>
        <dbReference type="PIRNR" id="PIRNR009437"/>
    </source>
</evidence>
<evidence type="ECO:0000259" key="19">
    <source>
        <dbReference type="SMART" id="SM00900"/>
    </source>
</evidence>
<dbReference type="EC" id="7.2.1.1" evidence="16 17"/>
<protein>
    <recommendedName>
        <fullName evidence="16 17">Na(+)-translocating NADH-quinone reductase subunit C</fullName>
        <shortName evidence="16 17">Na(+)-NQR subunit C</shortName>
        <shortName evidence="16 17">Na(+)-translocating NQR subunit C</shortName>
        <ecNumber evidence="16 17">7.2.1.1</ecNumber>
    </recommendedName>
    <alternativeName>
        <fullName evidence="16 17">NQR complex subunit C</fullName>
    </alternativeName>
    <alternativeName>
        <fullName evidence="16 17">NQR-1 subunit C</fullName>
    </alternativeName>
</protein>
<comment type="similarity">
    <text evidence="16 17">Belongs to the NqrC family.</text>
</comment>
<proteinExistence type="inferred from homology"/>
<keyword evidence="3" id="KW-0997">Cell inner membrane</keyword>
<name>A0A380MQF3_9GAMM</name>
<evidence type="ECO:0000256" key="16">
    <source>
        <dbReference type="HAMAP-Rule" id="MF_00427"/>
    </source>
</evidence>
<feature type="modified residue" description="FMN phosphoryl threonine" evidence="16">
    <location>
        <position position="227"/>
    </location>
</feature>
<feature type="chain" id="PRO_5016764761" description="Na(+)-translocating NADH-quinone reductase subunit C" evidence="18">
    <location>
        <begin position="31"/>
        <end position="279"/>
    </location>
</feature>
<keyword evidence="11 16" id="KW-0915">Sodium</keyword>
<dbReference type="Pfam" id="PF04205">
    <property type="entry name" value="FMN_bind"/>
    <property type="match status" value="1"/>
</dbReference>
<sequence>MSTEQQSKLQVLKFATIVCLACSLVVSASAVALRGLQEKNALNEKRINILKAAGLVSGDEKLSNKEIAAKFKEIIPVVVNFETGKLDDSKNPQTYDMYAAAQVPNESRALKDDPASIKRQAYDGTAYILVEGDKIKRIILPIQGYGLWSTLYGFTSLDLSKTPEIGGITFYQQSETPGLGAEITNPTWQAKWEGIKPYNAQGQPDIRVVKNAAAGSDNQVDAISGATLTSRGVQNLMNYWLSNQGYRKFIENVENGKITINEMRQAAEKGASTNEGKAS</sequence>
<evidence type="ECO:0000256" key="10">
    <source>
        <dbReference type="ARBA" id="ARBA00023027"/>
    </source>
</evidence>
<dbReference type="InterPro" id="IPR007329">
    <property type="entry name" value="FMN-bd"/>
</dbReference>
<keyword evidence="9 16" id="KW-1133">Transmembrane helix</keyword>
<reference evidence="20 21" key="1">
    <citation type="submission" date="2018-06" db="EMBL/GenBank/DDBJ databases">
        <authorList>
            <consortium name="Pathogen Informatics"/>
            <person name="Doyle S."/>
        </authorList>
    </citation>
    <scope>NUCLEOTIDE SEQUENCE [LARGE SCALE GENOMIC DNA]</scope>
    <source>
        <strain evidence="20 21">NCTC13337</strain>
    </source>
</reference>
<keyword evidence="20" id="KW-0560">Oxidoreductase</keyword>
<keyword evidence="14 16" id="KW-0472">Membrane</keyword>
<evidence type="ECO:0000256" key="18">
    <source>
        <dbReference type="SAM" id="SignalP"/>
    </source>
</evidence>
<keyword evidence="13 16" id="KW-0830">Ubiquinone</keyword>
<keyword evidence="10 16" id="KW-0520">NAD</keyword>